<dbReference type="Pfam" id="PF07963">
    <property type="entry name" value="N_methyl"/>
    <property type="match status" value="1"/>
</dbReference>
<dbReference type="EMBL" id="CP036281">
    <property type="protein sequence ID" value="QDU81272.1"/>
    <property type="molecule type" value="Genomic_DNA"/>
</dbReference>
<keyword evidence="3" id="KW-1185">Reference proteome</keyword>
<feature type="domain" description="DUF1559" evidence="1">
    <location>
        <begin position="34"/>
        <end position="370"/>
    </location>
</feature>
<dbReference type="PROSITE" id="PS00409">
    <property type="entry name" value="PROKAR_NTER_METHYL"/>
    <property type="match status" value="1"/>
</dbReference>
<proteinExistence type="predicted"/>
<dbReference type="Gene3D" id="3.30.700.10">
    <property type="entry name" value="Glycoprotein, Type 4 Pilin"/>
    <property type="match status" value="1"/>
</dbReference>
<dbReference type="Proteomes" id="UP000317178">
    <property type="component" value="Chromosome"/>
</dbReference>
<dbReference type="KEGG" id="plon:Pla110_30130"/>
<dbReference type="InterPro" id="IPR012902">
    <property type="entry name" value="N_methyl_site"/>
</dbReference>
<dbReference type="Pfam" id="PF07596">
    <property type="entry name" value="SBP_bac_10"/>
    <property type="match status" value="1"/>
</dbReference>
<dbReference type="SUPFAM" id="SSF54523">
    <property type="entry name" value="Pili subunits"/>
    <property type="match status" value="1"/>
</dbReference>
<dbReference type="NCBIfam" id="TIGR02532">
    <property type="entry name" value="IV_pilin_GFxxxE"/>
    <property type="match status" value="1"/>
</dbReference>
<gene>
    <name evidence="2" type="ORF">Pla110_30130</name>
</gene>
<name>A0A518CPX2_9PLAN</name>
<dbReference type="OrthoDB" id="275178at2"/>
<dbReference type="InterPro" id="IPR045584">
    <property type="entry name" value="Pilin-like"/>
</dbReference>
<sequence>MLRSSARRGFSLVELLVVIAIIGILLALLLPAVQQVRANARGVQCQNNLRQIGIALHSYQDLNRVFPPASIWAEPPGETLDSGRWAVGILDRVALGYAPSSEPARMMANWNLMILPFVEQGNLQNAYDFSKPVSDPVNAAVRMERIGTFICPSDIFNTSENMYDRTEISSQPDNLYARGNYAINMGPNRGCFRHTVGGEVEWPVGNSGGDNCKDGFFVDGERIFEDNTQMWGHGIAGVNKSFDFNDVRSGSSNFIAIDEIRAGVNKFDIRGSWALGFIGASVTARHGVVSFQEDGAGPNNQDDDSDDIFGCTRIHQEVGSEYLQEVGMPCYASSVIEDEVNFQQTARSMHAAGVYVMYLDGSAHFKGDQIYPEIWSKLHNRNNKEFIGDEAP</sequence>
<protein>
    <recommendedName>
        <fullName evidence="1">DUF1559 domain-containing protein</fullName>
    </recommendedName>
</protein>
<dbReference type="AlphaFoldDB" id="A0A518CPX2"/>
<accession>A0A518CPX2</accession>
<evidence type="ECO:0000259" key="1">
    <source>
        <dbReference type="Pfam" id="PF07596"/>
    </source>
</evidence>
<organism evidence="2 3">
    <name type="scientific">Polystyrenella longa</name>
    <dbReference type="NCBI Taxonomy" id="2528007"/>
    <lineage>
        <taxon>Bacteria</taxon>
        <taxon>Pseudomonadati</taxon>
        <taxon>Planctomycetota</taxon>
        <taxon>Planctomycetia</taxon>
        <taxon>Planctomycetales</taxon>
        <taxon>Planctomycetaceae</taxon>
        <taxon>Polystyrenella</taxon>
    </lineage>
</organism>
<dbReference type="PANTHER" id="PTHR30093:SF2">
    <property type="entry name" value="TYPE II SECRETION SYSTEM PROTEIN H"/>
    <property type="match status" value="1"/>
</dbReference>
<dbReference type="RefSeq" id="WP_144996470.1">
    <property type="nucleotide sequence ID" value="NZ_CP036281.1"/>
</dbReference>
<evidence type="ECO:0000313" key="3">
    <source>
        <dbReference type="Proteomes" id="UP000317178"/>
    </source>
</evidence>
<dbReference type="PANTHER" id="PTHR30093">
    <property type="entry name" value="GENERAL SECRETION PATHWAY PROTEIN G"/>
    <property type="match status" value="1"/>
</dbReference>
<reference evidence="2 3" key="1">
    <citation type="submission" date="2019-02" db="EMBL/GenBank/DDBJ databases">
        <title>Deep-cultivation of Planctomycetes and their phenomic and genomic characterization uncovers novel biology.</title>
        <authorList>
            <person name="Wiegand S."/>
            <person name="Jogler M."/>
            <person name="Boedeker C."/>
            <person name="Pinto D."/>
            <person name="Vollmers J."/>
            <person name="Rivas-Marin E."/>
            <person name="Kohn T."/>
            <person name="Peeters S.H."/>
            <person name="Heuer A."/>
            <person name="Rast P."/>
            <person name="Oberbeckmann S."/>
            <person name="Bunk B."/>
            <person name="Jeske O."/>
            <person name="Meyerdierks A."/>
            <person name="Storesund J.E."/>
            <person name="Kallscheuer N."/>
            <person name="Luecker S."/>
            <person name="Lage O.M."/>
            <person name="Pohl T."/>
            <person name="Merkel B.J."/>
            <person name="Hornburger P."/>
            <person name="Mueller R.-W."/>
            <person name="Bruemmer F."/>
            <person name="Labrenz M."/>
            <person name="Spormann A.M."/>
            <person name="Op den Camp H."/>
            <person name="Overmann J."/>
            <person name="Amann R."/>
            <person name="Jetten M.S.M."/>
            <person name="Mascher T."/>
            <person name="Medema M.H."/>
            <person name="Devos D.P."/>
            <person name="Kaster A.-K."/>
            <person name="Ovreas L."/>
            <person name="Rohde M."/>
            <person name="Galperin M.Y."/>
            <person name="Jogler C."/>
        </authorList>
    </citation>
    <scope>NUCLEOTIDE SEQUENCE [LARGE SCALE GENOMIC DNA]</scope>
    <source>
        <strain evidence="2 3">Pla110</strain>
    </source>
</reference>
<dbReference type="InterPro" id="IPR011453">
    <property type="entry name" value="DUF1559"/>
</dbReference>
<evidence type="ECO:0000313" key="2">
    <source>
        <dbReference type="EMBL" id="QDU81272.1"/>
    </source>
</evidence>